<feature type="domain" description="Phage-Barnase-EndoU-ColicinE5/D-RelE like nuclease 3" evidence="2">
    <location>
        <begin position="325"/>
        <end position="425"/>
    </location>
</feature>
<proteinExistence type="predicted"/>
<comment type="caution">
    <text evidence="3">The sequence shown here is derived from an EMBL/GenBank/DDBJ whole genome shotgun (WGS) entry which is preliminary data.</text>
</comment>
<dbReference type="RefSeq" id="WP_111402717.1">
    <property type="nucleotide sequence ID" value="NZ_QEPN01000003.1"/>
</dbReference>
<evidence type="ECO:0000259" key="1">
    <source>
        <dbReference type="Pfam" id="PF04233"/>
    </source>
</evidence>
<sequence>MPSVKFRLGDSPEQAVEFLRQKKMLAAKVFTKDLQASALARATTIARLTSAEMTKDIYQSLETAMREGKPLNQWKKELVSEFERKGWLAGHDKKISKGIDGKLLADPKTGEYFGTPRRLNTIYRVNMQSAYSAARYQRLRDNVDNRPYWQYSAVGDARTRPAHLALSGKIYRYDDPFWATFYPPNGFNCRCTVIALSDRDLARRGIDEVGDSSEFLVEATRPADKFGNKEKTVGFKLADGSVRIADKGFDYNVGRISYKPNLDLYPEKLAHQFAKVEMTGAEFRLDYKRLEQQISEMKGTLSPEGKKLSPEQMFAMRDNLTRNFKFAAGVLTQESKTLMKSNTATVWLSDDTLIKQFNSRDGQDFGVEEYGDLPDLIYSPEYLLQGKDFPDRYTFIKNGKILIAKVLPDEIFILSFRKIKNKEIQKLLEKENAPR</sequence>
<dbReference type="AlphaFoldDB" id="A0A369YD36"/>
<organism evidence="3 4">
    <name type="scientific">Haemophilus sputorum</name>
    <dbReference type="NCBI Taxonomy" id="1078480"/>
    <lineage>
        <taxon>Bacteria</taxon>
        <taxon>Pseudomonadati</taxon>
        <taxon>Pseudomonadota</taxon>
        <taxon>Gammaproteobacteria</taxon>
        <taxon>Pasteurellales</taxon>
        <taxon>Pasteurellaceae</taxon>
        <taxon>Haemophilus</taxon>
    </lineage>
</organism>
<dbReference type="EMBL" id="QEPN01000003">
    <property type="protein sequence ID" value="RDE72682.1"/>
    <property type="molecule type" value="Genomic_DNA"/>
</dbReference>
<dbReference type="InterPro" id="IPR006528">
    <property type="entry name" value="Phage_head_morphogenesis_dom"/>
</dbReference>
<dbReference type="Pfam" id="PF04233">
    <property type="entry name" value="Phage_Mu_F"/>
    <property type="match status" value="1"/>
</dbReference>
<gene>
    <name evidence="3" type="ORF">DPV93_05220</name>
</gene>
<dbReference type="Proteomes" id="UP000253872">
    <property type="component" value="Unassembled WGS sequence"/>
</dbReference>
<dbReference type="Pfam" id="PF18812">
    <property type="entry name" value="PBECR3"/>
    <property type="match status" value="1"/>
</dbReference>
<dbReference type="NCBIfam" id="TIGR01641">
    <property type="entry name" value="phageSPP1_gp7"/>
    <property type="match status" value="1"/>
</dbReference>
<evidence type="ECO:0000259" key="2">
    <source>
        <dbReference type="Pfam" id="PF18812"/>
    </source>
</evidence>
<reference evidence="3 4" key="1">
    <citation type="submission" date="2018-05" db="EMBL/GenBank/DDBJ databases">
        <title>Draft Genome Sequences for a Diverse set of 7 Haemophilus Species.</title>
        <authorList>
            <person name="Nichols M."/>
            <person name="Topaz N."/>
            <person name="Wang X."/>
            <person name="Wang X."/>
            <person name="Boxrud D."/>
        </authorList>
    </citation>
    <scope>NUCLEOTIDE SEQUENCE [LARGE SCALE GENOMIC DNA]</scope>
    <source>
        <strain evidence="3 4">C2002001239</strain>
    </source>
</reference>
<dbReference type="InterPro" id="IPR041301">
    <property type="entry name" value="PBECR3"/>
</dbReference>
<evidence type="ECO:0000313" key="3">
    <source>
        <dbReference type="EMBL" id="RDE72682.1"/>
    </source>
</evidence>
<protein>
    <submittedName>
        <fullName evidence="3">Phage head morphogenesis protein</fullName>
    </submittedName>
</protein>
<name>A0A369YD36_9PAST</name>
<evidence type="ECO:0000313" key="4">
    <source>
        <dbReference type="Proteomes" id="UP000253872"/>
    </source>
</evidence>
<feature type="domain" description="Phage head morphogenesis" evidence="1">
    <location>
        <begin position="56"/>
        <end position="194"/>
    </location>
</feature>
<accession>A0A369YD36</accession>